<accession>L7JXH7</accession>
<organism evidence="1 2">
    <name type="scientific">Trachipleistophora hominis</name>
    <name type="common">Microsporidian parasite</name>
    <dbReference type="NCBI Taxonomy" id="72359"/>
    <lineage>
        <taxon>Eukaryota</taxon>
        <taxon>Fungi</taxon>
        <taxon>Fungi incertae sedis</taxon>
        <taxon>Microsporidia</taxon>
        <taxon>Pleistophoridae</taxon>
        <taxon>Trachipleistophora</taxon>
    </lineage>
</organism>
<dbReference type="SUPFAM" id="SSF54001">
    <property type="entry name" value="Cysteine proteinases"/>
    <property type="match status" value="1"/>
</dbReference>
<evidence type="ECO:0000313" key="2">
    <source>
        <dbReference type="Proteomes" id="UP000011185"/>
    </source>
</evidence>
<protein>
    <recommendedName>
        <fullName evidence="3">USP domain-containing protein</fullName>
    </recommendedName>
</protein>
<dbReference type="EMBL" id="JH993888">
    <property type="protein sequence ID" value="ELQ76025.1"/>
    <property type="molecule type" value="Genomic_DNA"/>
</dbReference>
<dbReference type="HOGENOM" id="CLU_888600_0_0_1"/>
<reference evidence="1 2" key="1">
    <citation type="journal article" date="2012" name="PLoS Pathog.">
        <title>The genome of the obligate intracellular parasite Trachipleistophora hominis: new insights into microsporidian genome dynamics and reductive evolution.</title>
        <authorList>
            <person name="Heinz E."/>
            <person name="Williams T.A."/>
            <person name="Nakjang S."/>
            <person name="Noel C.J."/>
            <person name="Swan D.C."/>
            <person name="Goldberg A.V."/>
            <person name="Harris S.R."/>
            <person name="Weinmaier T."/>
            <person name="Markert S."/>
            <person name="Becher D."/>
            <person name="Bernhardt J."/>
            <person name="Dagan T."/>
            <person name="Hacker C."/>
            <person name="Lucocq J.M."/>
            <person name="Schweder T."/>
            <person name="Rattei T."/>
            <person name="Hall N."/>
            <person name="Hirt R.P."/>
            <person name="Embley T.M."/>
        </authorList>
    </citation>
    <scope>NUCLEOTIDE SEQUENCE [LARGE SCALE GENOMIC DNA]</scope>
</reference>
<dbReference type="InterPro" id="IPR038765">
    <property type="entry name" value="Papain-like_cys_pep_sf"/>
</dbReference>
<sequence length="308" mass="36749">MRDNQENVFFLEDITLEEEYHLVFPDETKNTKKDKVQRIFGNKLLPTSQNLRDTDFTLEDGRSYTDNSAELVMLALLNNKIFYNFIEDLDEKINRKIVYTPFINSLINYLKDYYKNNFRDFNDDFMNVYRMICKRIHDDLVDTHFFEEENWTSKIKKSYKSEKKIFEKYSPIVEIFHGKYEGQDGRTFYKIYRDHLDITVKEGTNDISGSVRDYFQSTNIKVNKYPLILVLKFENKKKLGVQDILTIERTKYNLSGFITYAEPTHKAYLNNHGKWLMCSDGSITSVDIDEKDKYAIFIAFYQIDRITN</sequence>
<dbReference type="AlphaFoldDB" id="L7JXH7"/>
<name>L7JXH7_TRAHO</name>
<dbReference type="InParanoid" id="L7JXH7"/>
<dbReference type="OMA" id="MRDNQEN"/>
<proteinExistence type="predicted"/>
<evidence type="ECO:0008006" key="3">
    <source>
        <dbReference type="Google" id="ProtNLM"/>
    </source>
</evidence>
<gene>
    <name evidence="1" type="ORF">THOM_1023</name>
</gene>
<dbReference type="OrthoDB" id="2191051at2759"/>
<evidence type="ECO:0000313" key="1">
    <source>
        <dbReference type="EMBL" id="ELQ76025.1"/>
    </source>
</evidence>
<dbReference type="VEuPathDB" id="MicrosporidiaDB:THOM_1023"/>
<keyword evidence="2" id="KW-1185">Reference proteome</keyword>
<dbReference type="Proteomes" id="UP000011185">
    <property type="component" value="Unassembled WGS sequence"/>
</dbReference>